<evidence type="ECO:0000259" key="7">
    <source>
        <dbReference type="Pfam" id="PF17167"/>
    </source>
</evidence>
<proteinExistence type="predicted"/>
<evidence type="ECO:0000313" key="9">
    <source>
        <dbReference type="Proteomes" id="UP000027946"/>
    </source>
</evidence>
<keyword evidence="2" id="KW-0808">Transferase</keyword>
<dbReference type="InterPro" id="IPR011013">
    <property type="entry name" value="Gal_mutarotase_sf_dom"/>
</dbReference>
<keyword evidence="4" id="KW-0812">Transmembrane</keyword>
<evidence type="ECO:0000259" key="6">
    <source>
        <dbReference type="Pfam" id="PF10091"/>
    </source>
</evidence>
<dbReference type="Pfam" id="PF06165">
    <property type="entry name" value="GH94_b-supersand"/>
    <property type="match status" value="2"/>
</dbReference>
<dbReference type="PANTHER" id="PTHR37469:SF2">
    <property type="entry name" value="CELLOBIONIC ACID PHOSPHORYLASE"/>
    <property type="match status" value="1"/>
</dbReference>
<comment type="caution">
    <text evidence="8">The sequence shown here is derived from an EMBL/GenBank/DDBJ whole genome shotgun (WGS) entry which is preliminary data.</text>
</comment>
<dbReference type="InterPro" id="IPR012341">
    <property type="entry name" value="6hp_glycosidase-like_sf"/>
</dbReference>
<dbReference type="eggNOG" id="COG3459">
    <property type="taxonomic scope" value="Bacteria"/>
</dbReference>
<dbReference type="STRING" id="1121324.CLIT_11c02960"/>
<feature type="domain" description="Glycosyl hydrolase 94 supersandwich" evidence="5">
    <location>
        <begin position="2045"/>
        <end position="2311"/>
    </location>
</feature>
<keyword evidence="4" id="KW-1133">Transmembrane helix</keyword>
<dbReference type="GO" id="GO:0005975">
    <property type="term" value="P:carbohydrate metabolic process"/>
    <property type="evidence" value="ECO:0007669"/>
    <property type="project" value="InterPro"/>
</dbReference>
<dbReference type="Pfam" id="PF17167">
    <property type="entry name" value="Glyco_hydro_94"/>
    <property type="match status" value="1"/>
</dbReference>
<feature type="transmembrane region" description="Helical" evidence="4">
    <location>
        <begin position="804"/>
        <end position="826"/>
    </location>
</feature>
<evidence type="ECO:0000256" key="2">
    <source>
        <dbReference type="ARBA" id="ARBA00022679"/>
    </source>
</evidence>
<dbReference type="PANTHER" id="PTHR37469">
    <property type="entry name" value="CELLOBIONIC ACID PHOSPHORYLASE-RELATED"/>
    <property type="match status" value="1"/>
</dbReference>
<evidence type="ECO:0000256" key="1">
    <source>
        <dbReference type="ARBA" id="ARBA00022676"/>
    </source>
</evidence>
<reference evidence="8 9" key="1">
    <citation type="submission" date="2014-03" db="EMBL/GenBank/DDBJ databases">
        <title>Genome sequence of Clostridium litorale W6, DSM 5388.</title>
        <authorList>
            <person name="Poehlein A."/>
            <person name="Jagirdar A."/>
            <person name="Khonsari B."/>
            <person name="Chibani C.M."/>
            <person name="Gutierrez Gutierrez D.A."/>
            <person name="Davydova E."/>
            <person name="Alghaithi H.S."/>
            <person name="Nair K.P."/>
            <person name="Dhamotharan K."/>
            <person name="Chandran L."/>
            <person name="G W."/>
            <person name="Daniel R."/>
        </authorList>
    </citation>
    <scope>NUCLEOTIDE SEQUENCE [LARGE SCALE GENOMIC DNA]</scope>
    <source>
        <strain evidence="8 9">W6</strain>
    </source>
</reference>
<feature type="transmembrane region" description="Helical" evidence="4">
    <location>
        <begin position="401"/>
        <end position="420"/>
    </location>
</feature>
<feature type="coiled-coil region" evidence="3">
    <location>
        <begin position="2302"/>
        <end position="2332"/>
    </location>
</feature>
<accession>A0A069RM37</accession>
<dbReference type="SMART" id="SM01068">
    <property type="entry name" value="CBM_X"/>
    <property type="match status" value="2"/>
</dbReference>
<dbReference type="Gene3D" id="2.70.98.40">
    <property type="entry name" value="Glycoside hydrolase, family 65, N-terminal domain"/>
    <property type="match status" value="2"/>
</dbReference>
<dbReference type="InterPro" id="IPR008928">
    <property type="entry name" value="6-hairpin_glycosidase_sf"/>
</dbReference>
<dbReference type="InterPro" id="IPR037824">
    <property type="entry name" value="GH94N_2_NdvB"/>
</dbReference>
<feature type="domain" description="Glycosyl hydrolase 94 supersandwich" evidence="5">
    <location>
        <begin position="1562"/>
        <end position="1825"/>
    </location>
</feature>
<dbReference type="EMBL" id="JJMM01000011">
    <property type="protein sequence ID" value="KDR95267.1"/>
    <property type="molecule type" value="Genomic_DNA"/>
</dbReference>
<gene>
    <name evidence="8" type="primary">ndvB</name>
    <name evidence="8" type="ORF">CLIT_11c02960</name>
</gene>
<dbReference type="GO" id="GO:0030246">
    <property type="term" value="F:carbohydrate binding"/>
    <property type="evidence" value="ECO:0007669"/>
    <property type="project" value="InterPro"/>
</dbReference>
<dbReference type="SUPFAM" id="SSF48208">
    <property type="entry name" value="Six-hairpin glycosidases"/>
    <property type="match status" value="1"/>
</dbReference>
<organism evidence="8 9">
    <name type="scientific">Peptoclostridium litorale DSM 5388</name>
    <dbReference type="NCBI Taxonomy" id="1121324"/>
    <lineage>
        <taxon>Bacteria</taxon>
        <taxon>Bacillati</taxon>
        <taxon>Bacillota</taxon>
        <taxon>Clostridia</taxon>
        <taxon>Peptostreptococcales</taxon>
        <taxon>Peptoclostridiaceae</taxon>
        <taxon>Peptoclostridium</taxon>
    </lineage>
</organism>
<evidence type="ECO:0000313" key="8">
    <source>
        <dbReference type="EMBL" id="KDR95267.1"/>
    </source>
</evidence>
<keyword evidence="3" id="KW-0175">Coiled coil</keyword>
<dbReference type="SUPFAM" id="SSF74650">
    <property type="entry name" value="Galactose mutarotase-like"/>
    <property type="match status" value="2"/>
</dbReference>
<keyword evidence="9" id="KW-1185">Reference proteome</keyword>
<dbReference type="RefSeq" id="WP_052636142.1">
    <property type="nucleotide sequence ID" value="NZ_FSRH01000002.1"/>
</dbReference>
<keyword evidence="4" id="KW-0472">Membrane</keyword>
<dbReference type="CDD" id="cd11753">
    <property type="entry name" value="GH94N_ChvB_NdvB_2_like"/>
    <property type="match status" value="1"/>
</dbReference>
<sequence>MKNEDLRTLAQSLAREHSFNMKKYKLSNMKKIVRESHSKILDVHHRLSNIESTQMPLFAGSEWILDNIYKIEEHIEHVIFQLKSHLDSEIGVLSENYLAGFPRIYSIAFELVDATDANISEDIVIEFIKSYQLNNILNMCELWLVSLVFKVALIEKIGVLCEDLNEKQDEWEKIEEIKSLSSETVLSKVGKELHNRLKISPSYIEHLIKTIRLRPEIFDVLVPYLEEKLLEYDSTIDDMTNLAHNEQSILRLSMGNAITSLGEMSMWNWDDIFESLSIVEKILREDPSNTYSEMDFESRNYYRKKLQRMSAKIGVNETKVALRAIECAKLEKESGMDKLSHVGYYIVGNGSGTLLEKLGYKKDFWGISKHPFLFYTLPLTIFIVLACSFFFAYAYGSSKKIIISFLAVGITLIPTSEIFIRIINCAYTLLTHPSFLPKIEYRGGVTENSRTLVATPVILSNKKRASEIIDSIETNYIANREENLYFALLGEPKDANEMTLEDDKQTIEYVEKRIKRLNKKYSKGEDIFFYFQRKRIFNKSQSKWMGWERKRGSITELNKFLMGEHDTTHINISRSSRSLVKNIKYIIVLDADTVLPLGAAKKLIGTISHPLNKPFFDEKLGRVVEGYGLIQPNIGINLKGVNITSFSSVYSGHAGVDPYSCPSSNVYQDLFGKGTFVGKGIYDLEVFHSILSALLPENRILSHDLLEGNFVSTGLASDIELFDDYPLKYTSYIMRLHRWIRGDWQIAKWIMPSIRDELGRKVKNPLSTVSKWKIFDNLRRSLIEVSLFSILVLGFTVLPGDWRIWTFLVLGEIFLPLFLEILTCTAEGRLRIKIRRFHCKVTFGIRAEAKRAILKLVFLPYETCIMLNAISKTIYRLLISKKNLLEWTPISMVEKKLENENFNDFIFKMKSSPVLAGIFLSLIYKISPKNVKYAFSFAVLWAFAPIVAYFISKKRKPKEKIPPKDIRLVREIARRTWAYYEDFACSRENFLPPDNYQEYPPKGIAHRTSPTNIGLSIAATVSARDFGYISTGEMVRRIEKIMAAVGKLEQWRGHLYNWYDTRSLSILRPAYVSTVDSGNFVSYLICTRQALEEYIEKPLVENVFVDGVVDTLECMEKDATGILNNLKKPEDEYITVVEWKAFLERLDFKEFEDSSWGKRLIMMNQLHKRELKEFFSPFETIGKLRGKEVGSICEILGKAKCSMSLIGLHDFYTTLIFVILKLRSNTHDEDVLGLLSELEYEVKSAKVRIDEMVRKIKKLCAIIDNQIKSSDFSQLYDSKKELFSIGYDVDNNTLTKSYYDLLASEARQTSYIAIALGYISPKNWLKLSRSTAFIGRYTSLLSWGGTMFEYLMPTLAMRKFDNTVLDETYKSILNSQIDYAKKNKIPWGMSESAYYMFDPELNYQYKAFGIPELALKRGLGADKVVSPYSTLLALSVSPKKSLENLRYLLNEGALGEYGLFEAIDYTISRIPHDTSKAVIKTYMVHHQGMGILAIDNFINDMVMQKRFHSHFAVKSAEILLQEKIPAKSLVRKRKMPPEPMRAEKRENFEFTKVQRNFSKFPPCVHILSNGKYSVLLNERGQGYSKFSNLMLTRWKEGFESNQCGMHIFIRNIKSSKIWSVSYGLLSENHGNYESRFSLEKAEFIRNEDSLTTHLEVTVSPTENIEVRRLSISNEDDESLFLELTSYMETVLGPHSEDTSHPAFGKLFVETEFEHDCEVILASRRPKSSKDERIWAFHTAACGASVIGATQYETSRPDFIGRGKSFENACAHKQLLTGTTGGVLDPIMSLRKTIMIPARQKVQITYILGVSQTREGCIESAKNFKSEQTISQTFQLSATKNQFQARFLGVSEHDINIFHKMLPHIIYHSPQKRNFSHITVLNSKGQDSLWGYSVSGDYPIVLVRIKDIADIENAKLMLRGRECWRMKGLRIDIIFLDESEISYLGELGKAISDAVSLGVQIHEGIYIINSNSLPPEDKVLFYSVASIVIDCGTSIEKQLVRKSEPTPVSPYVSFEKCSFEKTYKELDIENLEFFNGYGGFTPDGDEYVIMLKSKALTPAPWINVIANEKFGFTVSESGGGCTWARNSKEFRITPWSNDPITDMPGEVIYIRDEDCGKVWCITRSPVPDDCEHIIRHGQGYSIFEKASEGIDASLTLFVPLDEPVKISLLKLKNISGKRRRLSILYYVNPVLSDNTENSHKHIISMMDKDILKVKNPNNYLYPSETAFITSSAKIVSYTADVSEFVGRFNDLSNCNAFKLKKLSGNTGSELDPCCAIQLSVELEENEESEMAILLGSSKDEDIISKLSLKYNEVENAHSELERAKNHWKKLLNKIQVRTPDRSMDIMLNGWIAYQTIACRLFARTAFYQSSGAYGFRDQLQDAANISMLSPFIARKQILLHCRHQFKEGDALHWWHKGDNARGIRSRIADDHLWLVFSVCKYIETSGDHAVLHETVGYVEGDDITEGETENFFSPEYSLEKSTVYEHCKRAIEKSLEFGKHGIPLMGSGDWNDGMNEVGVGGKGESVWLGWFMCHVLKEFSDVAESLGDSEYAEKCSDTALDISNAIEKTSWDGEWYKRAYFDDGTPLGSVENSECSIDSIAQSWAVISRMCDVERAKIALKSLDEHLIDWVNGLALIFQPPFDKGELSPGYIKGYVPGVRENGGQYTHAACWVMHAFSIMGEADKAYELFRMLNPINHSNTLFECNKYKIEPYVVAADVYSNILHRGRGGWSWYTGSAGWLYNVAIEEIIGLKQRGKKLIVDPCIPGEWRKYTIKYIYKSTLYEINVETPYGNSQGNIVLTLDDKPLSSNIIELEDDGEKHIVTAFLN</sequence>
<evidence type="ECO:0000256" key="4">
    <source>
        <dbReference type="SAM" id="Phobius"/>
    </source>
</evidence>
<protein>
    <submittedName>
        <fullName evidence="8">Protein NdvB</fullName>
    </submittedName>
</protein>
<feature type="transmembrane region" description="Helical" evidence="4">
    <location>
        <begin position="372"/>
        <end position="395"/>
    </location>
</feature>
<feature type="domain" description="Glycosyl hydrolase 94 catalytic" evidence="7">
    <location>
        <begin position="2325"/>
        <end position="2750"/>
    </location>
</feature>
<keyword evidence="1" id="KW-0328">Glycosyltransferase</keyword>
<dbReference type="InterPro" id="IPR052047">
    <property type="entry name" value="GH94_Enzymes"/>
</dbReference>
<dbReference type="InterPro" id="IPR010383">
    <property type="entry name" value="Glyco_hydrolase_94_b-supersand"/>
</dbReference>
<dbReference type="InterPro" id="IPR037018">
    <property type="entry name" value="GH65_N"/>
</dbReference>
<dbReference type="GO" id="GO:0016757">
    <property type="term" value="F:glycosyltransferase activity"/>
    <property type="evidence" value="ECO:0007669"/>
    <property type="project" value="UniProtKB-KW"/>
</dbReference>
<dbReference type="InterPro" id="IPR037820">
    <property type="entry name" value="GH94N_NdvB"/>
</dbReference>
<feature type="transmembrane region" description="Helical" evidence="4">
    <location>
        <begin position="933"/>
        <end position="951"/>
    </location>
</feature>
<feature type="domain" description="Glycoamylase-like" evidence="6">
    <location>
        <begin position="1298"/>
        <end position="1510"/>
    </location>
</feature>
<name>A0A069RM37_PEPLI</name>
<dbReference type="Gene3D" id="1.50.10.140">
    <property type="match status" value="2"/>
</dbReference>
<dbReference type="Pfam" id="PF10091">
    <property type="entry name" value="Glycoamylase"/>
    <property type="match status" value="1"/>
</dbReference>
<dbReference type="Proteomes" id="UP000027946">
    <property type="component" value="Unassembled WGS sequence"/>
</dbReference>
<dbReference type="Gene3D" id="2.60.420.10">
    <property type="entry name" value="Maltose phosphorylase, domain 3"/>
    <property type="match status" value="1"/>
</dbReference>
<dbReference type="Gene3D" id="1.50.10.10">
    <property type="match status" value="1"/>
</dbReference>
<dbReference type="OrthoDB" id="9769991at2"/>
<dbReference type="InterPro" id="IPR033432">
    <property type="entry name" value="GH94_catalytic"/>
</dbReference>
<dbReference type="CDD" id="cd11756">
    <property type="entry name" value="GH94N_ChvB_NdvB_1_like"/>
    <property type="match status" value="1"/>
</dbReference>
<dbReference type="InterPro" id="IPR019282">
    <property type="entry name" value="Glycoamylase-like_cons_dom"/>
</dbReference>
<evidence type="ECO:0000259" key="5">
    <source>
        <dbReference type="Pfam" id="PF06165"/>
    </source>
</evidence>
<evidence type="ECO:0000256" key="3">
    <source>
        <dbReference type="SAM" id="Coils"/>
    </source>
</evidence>